<gene>
    <name evidence="1" type="ORF">GCM10023093_27510</name>
</gene>
<evidence type="ECO:0000313" key="2">
    <source>
        <dbReference type="Proteomes" id="UP001500067"/>
    </source>
</evidence>
<reference evidence="2" key="1">
    <citation type="journal article" date="2019" name="Int. J. Syst. Evol. Microbiol.">
        <title>The Global Catalogue of Microorganisms (GCM) 10K type strain sequencing project: providing services to taxonomists for standard genome sequencing and annotation.</title>
        <authorList>
            <consortium name="The Broad Institute Genomics Platform"/>
            <consortium name="The Broad Institute Genome Sequencing Center for Infectious Disease"/>
            <person name="Wu L."/>
            <person name="Ma J."/>
        </authorList>
    </citation>
    <scope>NUCLEOTIDE SEQUENCE [LARGE SCALE GENOMIC DNA]</scope>
    <source>
        <strain evidence="2">JCM 32105</strain>
    </source>
</reference>
<evidence type="ECO:0008006" key="3">
    <source>
        <dbReference type="Google" id="ProtNLM"/>
    </source>
</evidence>
<evidence type="ECO:0000313" key="1">
    <source>
        <dbReference type="EMBL" id="GAA4468935.1"/>
    </source>
</evidence>
<keyword evidence="2" id="KW-1185">Reference proteome</keyword>
<dbReference type="Gene3D" id="3.30.460.10">
    <property type="entry name" value="Beta Polymerase, domain 2"/>
    <property type="match status" value="1"/>
</dbReference>
<dbReference type="InterPro" id="IPR043519">
    <property type="entry name" value="NT_sf"/>
</dbReference>
<dbReference type="RefSeq" id="WP_345084287.1">
    <property type="nucleotide sequence ID" value="NZ_BAABFA010000019.1"/>
</dbReference>
<proteinExistence type="predicted"/>
<accession>A0ABP8NLJ2</accession>
<protein>
    <recommendedName>
        <fullName evidence="3">Nucleotidyltransferase</fullName>
    </recommendedName>
</protein>
<dbReference type="SUPFAM" id="SSF81301">
    <property type="entry name" value="Nucleotidyltransferase"/>
    <property type="match status" value="1"/>
</dbReference>
<name>A0ABP8NLJ2_9BACT</name>
<dbReference type="Pfam" id="PF18144">
    <property type="entry name" value="SMODS"/>
    <property type="match status" value="1"/>
</dbReference>
<sequence>MGEQSDIDILIEFNTKDYKKLKPESYRTQLLKFADQTYRKSVVGKDHPSIVIELNFIKFDLVPCIFDKGFFYDSIEIPDKSGGWMETEPDEFNKTLTKANQKYNSVVKPIIRLLKYWNACNSYPYASYDLETKIADMNFNNDNQESGLLYAIDKLSTSNLPSWASNKVNTLKANAENLDSYLDKGDVAKADKALSKILP</sequence>
<dbReference type="EMBL" id="BAABFA010000019">
    <property type="protein sequence ID" value="GAA4468935.1"/>
    <property type="molecule type" value="Genomic_DNA"/>
</dbReference>
<comment type="caution">
    <text evidence="1">The sequence shown here is derived from an EMBL/GenBank/DDBJ whole genome shotgun (WGS) entry which is preliminary data.</text>
</comment>
<dbReference type="Proteomes" id="UP001500067">
    <property type="component" value="Unassembled WGS sequence"/>
</dbReference>
<organism evidence="1 2">
    <name type="scientific">Nemorincola caseinilytica</name>
    <dbReference type="NCBI Taxonomy" id="2054315"/>
    <lineage>
        <taxon>Bacteria</taxon>
        <taxon>Pseudomonadati</taxon>
        <taxon>Bacteroidota</taxon>
        <taxon>Chitinophagia</taxon>
        <taxon>Chitinophagales</taxon>
        <taxon>Chitinophagaceae</taxon>
        <taxon>Nemorincola</taxon>
    </lineage>
</organism>